<evidence type="ECO:0000313" key="11">
    <source>
        <dbReference type="EMBL" id="MFC0682583.1"/>
    </source>
</evidence>
<feature type="modified residue" description="4-aspartylphosphate" evidence="6">
    <location>
        <position position="712"/>
    </location>
</feature>
<reference evidence="11 12" key="1">
    <citation type="submission" date="2024-09" db="EMBL/GenBank/DDBJ databases">
        <authorList>
            <person name="Sun Q."/>
            <person name="Mori K."/>
        </authorList>
    </citation>
    <scope>NUCLEOTIDE SEQUENCE [LARGE SCALE GENOMIC DNA]</scope>
    <source>
        <strain evidence="11 12">KCTC 23076</strain>
    </source>
</reference>
<dbReference type="SMART" id="SM00388">
    <property type="entry name" value="HisKA"/>
    <property type="match status" value="1"/>
</dbReference>
<dbReference type="CDD" id="cd00082">
    <property type="entry name" value="HisKA"/>
    <property type="match status" value="1"/>
</dbReference>
<gene>
    <name evidence="11" type="ORF">ACFFGH_32540</name>
</gene>
<feature type="domain" description="PAS" evidence="9">
    <location>
        <begin position="293"/>
        <end position="339"/>
    </location>
</feature>
<sequence length="781" mass="84890">MADAVPQIVWITDAQGRVEFFNRQWVAYTGIQHLPETASEVANAAVHPDDIAETMARFSAAIDTQTTFYAEHRIRSASGEYRWFMARAEPEFDAETGALVRWLGASVDIHDRVEAEQRLQQVAADQALQINLSLAIGQLESPGDITSVALGMLGAHLGAIRVICADIVGANSALIRRDWSALPEASLAGVVLTMSDFGPVMIDDLRAGHVVVNHDVTTDERTASHSAAFIERGVRAELVVPVLRDGQLKLLVAIHMATAHQWQATEIGVAQAVGQQILLAAETTLAQGALRAERDLSRAILEGMHEGLVILDDEWNIVEINEVGAELAQRTRAELVGRNHWAAFPEVVGSEVERSYMRVRVTGVPETLEYIHEPVGGIPRWQELRAFPIVNGQIAVFFRDISERKRSEQELSEAVVRRDEFLAMLAHELRNPLAPIRAAADVLAAAVLREDTVRNTSAVISRQVSHMTELVDDLLDVSRVMRGLTVLETENANLKRIVADAVEQVGPLVESRGHHLTVQLPPGHAYVRGDSKRLVQVVANLLNNAAKYTPKGGHIDLSMEIEAQRVCLVVSDDGIGMSPQMVKRAFQLFYQAERTPDRAQGGLGIGLSLVKSLVELHGGSVEAQSAGEGAGSRFTVCLPRLAERAGPDAAARSPISPRSSNLRILVVDDNEDAASMLALYLETLGHTVMTEYSARAGLARALAEPPDICLLDIGLPDTDGNELARQLRSHPQTQTSTLIAVTGYGRESDRSDTAAAGFDHHLVKPVDPTVLADILERSSSQ</sequence>
<comment type="catalytic activity">
    <reaction evidence="1">
        <text>ATP + protein L-histidine = ADP + protein N-phospho-L-histidine.</text>
        <dbReference type="EC" id="2.7.13.3"/>
    </reaction>
</comment>
<dbReference type="Pfam" id="PF08448">
    <property type="entry name" value="PAS_4"/>
    <property type="match status" value="1"/>
</dbReference>
<dbReference type="PROSITE" id="PS50112">
    <property type="entry name" value="PAS"/>
    <property type="match status" value="2"/>
</dbReference>
<dbReference type="SUPFAM" id="SSF52172">
    <property type="entry name" value="CheY-like"/>
    <property type="match status" value="1"/>
</dbReference>
<keyword evidence="3 6" id="KW-0597">Phosphoprotein</keyword>
<dbReference type="Gene3D" id="1.10.287.130">
    <property type="match status" value="1"/>
</dbReference>
<dbReference type="SMART" id="SM00448">
    <property type="entry name" value="REC"/>
    <property type="match status" value="1"/>
</dbReference>
<dbReference type="InterPro" id="IPR003661">
    <property type="entry name" value="HisK_dim/P_dom"/>
</dbReference>
<dbReference type="Gene3D" id="3.30.450.20">
    <property type="entry name" value="PAS domain"/>
    <property type="match status" value="2"/>
</dbReference>
<feature type="domain" description="PAS" evidence="9">
    <location>
        <begin position="1"/>
        <end position="65"/>
    </location>
</feature>
<dbReference type="Proteomes" id="UP001589896">
    <property type="component" value="Unassembled WGS sequence"/>
</dbReference>
<dbReference type="InterPro" id="IPR011006">
    <property type="entry name" value="CheY-like_superfamily"/>
</dbReference>
<dbReference type="CDD" id="cd17580">
    <property type="entry name" value="REC_2_DhkD-like"/>
    <property type="match status" value="1"/>
</dbReference>
<dbReference type="RefSeq" id="WP_386676730.1">
    <property type="nucleotide sequence ID" value="NZ_JBHLTG010000015.1"/>
</dbReference>
<feature type="domain" description="Response regulatory" evidence="8">
    <location>
        <begin position="663"/>
        <end position="779"/>
    </location>
</feature>
<dbReference type="InterPro" id="IPR000014">
    <property type="entry name" value="PAS"/>
</dbReference>
<dbReference type="PRINTS" id="PR00344">
    <property type="entry name" value="BCTRLSENSOR"/>
</dbReference>
<dbReference type="Gene3D" id="3.30.565.10">
    <property type="entry name" value="Histidine kinase-like ATPase, C-terminal domain"/>
    <property type="match status" value="1"/>
</dbReference>
<comment type="caution">
    <text evidence="11">The sequence shown here is derived from an EMBL/GenBank/DDBJ whole genome shotgun (WGS) entry which is preliminary data.</text>
</comment>
<dbReference type="InterPro" id="IPR013656">
    <property type="entry name" value="PAS_4"/>
</dbReference>
<dbReference type="SMART" id="SM00091">
    <property type="entry name" value="PAS"/>
    <property type="match status" value="2"/>
</dbReference>
<dbReference type="PROSITE" id="PS50109">
    <property type="entry name" value="HIS_KIN"/>
    <property type="match status" value="1"/>
</dbReference>
<keyword evidence="12" id="KW-1185">Reference proteome</keyword>
<dbReference type="InterPro" id="IPR013655">
    <property type="entry name" value="PAS_fold_3"/>
</dbReference>
<evidence type="ECO:0000256" key="2">
    <source>
        <dbReference type="ARBA" id="ARBA00012438"/>
    </source>
</evidence>
<dbReference type="InterPro" id="IPR036890">
    <property type="entry name" value="HATPase_C_sf"/>
</dbReference>
<dbReference type="GO" id="GO:0005524">
    <property type="term" value="F:ATP binding"/>
    <property type="evidence" value="ECO:0007669"/>
    <property type="project" value="UniProtKB-KW"/>
</dbReference>
<evidence type="ECO:0000256" key="1">
    <source>
        <dbReference type="ARBA" id="ARBA00000085"/>
    </source>
</evidence>
<dbReference type="SUPFAM" id="SSF47384">
    <property type="entry name" value="Homodimeric domain of signal transducing histidine kinase"/>
    <property type="match status" value="1"/>
</dbReference>
<dbReference type="InterPro" id="IPR003018">
    <property type="entry name" value="GAF"/>
</dbReference>
<dbReference type="InterPro" id="IPR004358">
    <property type="entry name" value="Sig_transdc_His_kin-like_C"/>
</dbReference>
<keyword evidence="4" id="KW-0808">Transferase</keyword>
<evidence type="ECO:0000256" key="5">
    <source>
        <dbReference type="ARBA" id="ARBA00022777"/>
    </source>
</evidence>
<accession>A0ABV6S393</accession>
<dbReference type="EMBL" id="JBHLTG010000015">
    <property type="protein sequence ID" value="MFC0682583.1"/>
    <property type="molecule type" value="Genomic_DNA"/>
</dbReference>
<dbReference type="SMART" id="SM00387">
    <property type="entry name" value="HATPase_c"/>
    <property type="match status" value="1"/>
</dbReference>
<dbReference type="SUPFAM" id="SSF55785">
    <property type="entry name" value="PYP-like sensor domain (PAS domain)"/>
    <property type="match status" value="2"/>
</dbReference>
<keyword evidence="11" id="KW-0067">ATP-binding</keyword>
<proteinExistence type="predicted"/>
<feature type="domain" description="Histidine kinase" evidence="7">
    <location>
        <begin position="424"/>
        <end position="642"/>
    </location>
</feature>
<evidence type="ECO:0000256" key="4">
    <source>
        <dbReference type="ARBA" id="ARBA00022679"/>
    </source>
</evidence>
<dbReference type="Pfam" id="PF08447">
    <property type="entry name" value="PAS_3"/>
    <property type="match status" value="1"/>
</dbReference>
<dbReference type="InterPro" id="IPR005467">
    <property type="entry name" value="His_kinase_dom"/>
</dbReference>
<dbReference type="InterPro" id="IPR036097">
    <property type="entry name" value="HisK_dim/P_sf"/>
</dbReference>
<dbReference type="InterPro" id="IPR001610">
    <property type="entry name" value="PAC"/>
</dbReference>
<dbReference type="SMART" id="SM00086">
    <property type="entry name" value="PAC"/>
    <property type="match status" value="2"/>
</dbReference>
<feature type="domain" description="PAC" evidence="10">
    <location>
        <begin position="68"/>
        <end position="121"/>
    </location>
</feature>
<evidence type="ECO:0000313" key="12">
    <source>
        <dbReference type="Proteomes" id="UP001589896"/>
    </source>
</evidence>
<dbReference type="SUPFAM" id="SSF55781">
    <property type="entry name" value="GAF domain-like"/>
    <property type="match status" value="1"/>
</dbReference>
<dbReference type="InterPro" id="IPR003594">
    <property type="entry name" value="HATPase_dom"/>
</dbReference>
<dbReference type="NCBIfam" id="TIGR00229">
    <property type="entry name" value="sensory_box"/>
    <property type="match status" value="2"/>
</dbReference>
<evidence type="ECO:0000259" key="7">
    <source>
        <dbReference type="PROSITE" id="PS50109"/>
    </source>
</evidence>
<dbReference type="EC" id="2.7.13.3" evidence="2"/>
<dbReference type="Pfam" id="PF01590">
    <property type="entry name" value="GAF"/>
    <property type="match status" value="1"/>
</dbReference>
<dbReference type="Gene3D" id="3.30.450.40">
    <property type="match status" value="1"/>
</dbReference>
<dbReference type="Gene3D" id="3.40.50.2300">
    <property type="match status" value="1"/>
</dbReference>
<dbReference type="SUPFAM" id="SSF55874">
    <property type="entry name" value="ATPase domain of HSP90 chaperone/DNA topoisomerase II/histidine kinase"/>
    <property type="match status" value="1"/>
</dbReference>
<dbReference type="PROSITE" id="PS50113">
    <property type="entry name" value="PAC"/>
    <property type="match status" value="1"/>
</dbReference>
<keyword evidence="11" id="KW-0547">Nucleotide-binding</keyword>
<evidence type="ECO:0000256" key="3">
    <source>
        <dbReference type="ARBA" id="ARBA00022553"/>
    </source>
</evidence>
<dbReference type="PANTHER" id="PTHR43547">
    <property type="entry name" value="TWO-COMPONENT HISTIDINE KINASE"/>
    <property type="match status" value="1"/>
</dbReference>
<dbReference type="InterPro" id="IPR001789">
    <property type="entry name" value="Sig_transdc_resp-reg_receiver"/>
</dbReference>
<evidence type="ECO:0000259" key="8">
    <source>
        <dbReference type="PROSITE" id="PS50110"/>
    </source>
</evidence>
<protein>
    <recommendedName>
        <fullName evidence="2">histidine kinase</fullName>
        <ecNumber evidence="2">2.7.13.3</ecNumber>
    </recommendedName>
</protein>
<dbReference type="CDD" id="cd00130">
    <property type="entry name" value="PAS"/>
    <property type="match status" value="2"/>
</dbReference>
<evidence type="ECO:0000259" key="9">
    <source>
        <dbReference type="PROSITE" id="PS50112"/>
    </source>
</evidence>
<dbReference type="Pfam" id="PF02518">
    <property type="entry name" value="HATPase_c"/>
    <property type="match status" value="1"/>
</dbReference>
<dbReference type="Pfam" id="PF00072">
    <property type="entry name" value="Response_reg"/>
    <property type="match status" value="1"/>
</dbReference>
<dbReference type="PROSITE" id="PS50110">
    <property type="entry name" value="RESPONSE_REGULATORY"/>
    <property type="match status" value="1"/>
</dbReference>
<dbReference type="Pfam" id="PF00512">
    <property type="entry name" value="HisKA"/>
    <property type="match status" value="1"/>
</dbReference>
<organism evidence="11 12">
    <name type="scientific">Lysobacter korlensis</name>
    <dbReference type="NCBI Taxonomy" id="553636"/>
    <lineage>
        <taxon>Bacteria</taxon>
        <taxon>Pseudomonadati</taxon>
        <taxon>Pseudomonadota</taxon>
        <taxon>Gammaproteobacteria</taxon>
        <taxon>Lysobacterales</taxon>
        <taxon>Lysobacteraceae</taxon>
        <taxon>Lysobacter</taxon>
    </lineage>
</organism>
<name>A0ABV6S393_9GAMM</name>
<evidence type="ECO:0000256" key="6">
    <source>
        <dbReference type="PROSITE-ProRule" id="PRU00169"/>
    </source>
</evidence>
<dbReference type="InterPro" id="IPR000700">
    <property type="entry name" value="PAS-assoc_C"/>
</dbReference>
<evidence type="ECO:0000259" key="10">
    <source>
        <dbReference type="PROSITE" id="PS50113"/>
    </source>
</evidence>
<keyword evidence="5" id="KW-0418">Kinase</keyword>
<dbReference type="PANTHER" id="PTHR43547:SF2">
    <property type="entry name" value="HYBRID SIGNAL TRANSDUCTION HISTIDINE KINASE C"/>
    <property type="match status" value="1"/>
</dbReference>
<dbReference type="InterPro" id="IPR029016">
    <property type="entry name" value="GAF-like_dom_sf"/>
</dbReference>
<dbReference type="InterPro" id="IPR035965">
    <property type="entry name" value="PAS-like_dom_sf"/>
</dbReference>